<dbReference type="Pfam" id="PF05970">
    <property type="entry name" value="PIF1"/>
    <property type="match status" value="1"/>
</dbReference>
<dbReference type="GO" id="GO:0006281">
    <property type="term" value="P:DNA repair"/>
    <property type="evidence" value="ECO:0007669"/>
    <property type="project" value="UniProtKB-KW"/>
</dbReference>
<evidence type="ECO:0000313" key="4">
    <source>
        <dbReference type="EMBL" id="KAK7301999.1"/>
    </source>
</evidence>
<dbReference type="AlphaFoldDB" id="A0AAN9PLB9"/>
<dbReference type="GO" id="GO:0043139">
    <property type="term" value="F:5'-3' DNA helicase activity"/>
    <property type="evidence" value="ECO:0007669"/>
    <property type="project" value="UniProtKB-EC"/>
</dbReference>
<feature type="domain" description="DNA helicase Pif1-like DEAD-box helicase" evidence="2">
    <location>
        <begin position="616"/>
        <end position="746"/>
    </location>
</feature>
<dbReference type="PANTHER" id="PTHR10492">
    <property type="match status" value="1"/>
</dbReference>
<dbReference type="EMBL" id="JAYKXN010000003">
    <property type="protein sequence ID" value="KAK7301999.1"/>
    <property type="molecule type" value="Genomic_DNA"/>
</dbReference>
<dbReference type="Pfam" id="PF14214">
    <property type="entry name" value="Helitron_like_N"/>
    <property type="match status" value="1"/>
</dbReference>
<sequence>MMESERLSYIRTHQKELRVDKYNNLHRSNDQVHTQGSNKGKRIILPSTFVGGRRYMDQLYFDAMEICSFVGFPDLFLTFTCNLNWPEVQRLLRPLHLKAQDHPDIITRIFKIKLDQLMIDLTKNKIFGTIVAYLYTIEFQKRGLPHAHILLFLHSSSKYPTPDDIDKIISAEIPNQDQNKDLYELVKTHMIHGPCGLANTSSPCMKNGKCSRYYPKKFQISTIVDQDGFPVYRRRNNGNEVEKNGIILDNRYVVPYNPQLLLKYQAHINIEWCNQSTSIKYLFKYIHKGYDRITATIIPSQTEDESFVQVIDEIKDYLDYRYISPCEACWRIFSFPIHSRTPAVERLYFHLPNEQSVYFNDYEDIDSLLSRPTVKDSMFTSWMDANKKYSEGKNLTYAQFISKFVYVAKERRWKPRKQGYTIGRLNWIPPSTGELFYLRMMLSVSKGQCSYEDIRIVGNIQYPNFKEACFAMGFLKDDTEYIEAIREAKDWGSGHYLRKLFVMMILSNSINRPGHVWEETWQWLADGILHDQRKMSGIQDLQINDADLKNLTLLKVEELLQLNRKSLKDYPSMPYPQGTITSHIGNKLIYAECDYDKEELSQEFQNLFKCLTGRLCSELAELLKETKLIIWDKAPMAHKFCFEAFDKTLKDIMSNSNNGNSPFGGKVIVFGGDFRQILPVIPRGNRSDIVNATINASYLWQHCHMLTLTKNMRLQNNLSNSNAEELREFSQWILDVGDGKIGESNDGYATIRIPNSFLIMDFHDPIDAIVQSTYPNLVQQYTKEDFL</sequence>
<dbReference type="InterPro" id="IPR025476">
    <property type="entry name" value="Helitron_helicase-like"/>
</dbReference>
<dbReference type="GO" id="GO:0016787">
    <property type="term" value="F:hydrolase activity"/>
    <property type="evidence" value="ECO:0007669"/>
    <property type="project" value="UniProtKB-KW"/>
</dbReference>
<dbReference type="GO" id="GO:0006310">
    <property type="term" value="P:DNA recombination"/>
    <property type="evidence" value="ECO:0007669"/>
    <property type="project" value="UniProtKB-KW"/>
</dbReference>
<comment type="cofactor">
    <cofactor evidence="1">
        <name>Mg(2+)</name>
        <dbReference type="ChEBI" id="CHEBI:18420"/>
    </cofactor>
</comment>
<evidence type="ECO:0000256" key="1">
    <source>
        <dbReference type="RuleBase" id="RU363044"/>
    </source>
</evidence>
<dbReference type="Gene3D" id="3.40.50.300">
    <property type="entry name" value="P-loop containing nucleotide triphosphate hydrolases"/>
    <property type="match status" value="1"/>
</dbReference>
<keyword evidence="1" id="KW-0227">DNA damage</keyword>
<keyword evidence="1" id="KW-0067">ATP-binding</keyword>
<feature type="domain" description="Helitron helicase-like" evidence="3">
    <location>
        <begin position="2"/>
        <end position="151"/>
    </location>
</feature>
<keyword evidence="1" id="KW-0378">Hydrolase</keyword>
<name>A0AAN9PLB9_CLITE</name>
<evidence type="ECO:0000313" key="5">
    <source>
        <dbReference type="Proteomes" id="UP001359559"/>
    </source>
</evidence>
<protein>
    <recommendedName>
        <fullName evidence="1">ATP-dependent DNA helicase</fullName>
        <ecNumber evidence="1">5.6.2.3</ecNumber>
    </recommendedName>
</protein>
<evidence type="ECO:0000259" key="3">
    <source>
        <dbReference type="Pfam" id="PF14214"/>
    </source>
</evidence>
<dbReference type="GO" id="GO:0005524">
    <property type="term" value="F:ATP binding"/>
    <property type="evidence" value="ECO:0007669"/>
    <property type="project" value="UniProtKB-KW"/>
</dbReference>
<comment type="caution">
    <text evidence="4">The sequence shown here is derived from an EMBL/GenBank/DDBJ whole genome shotgun (WGS) entry which is preliminary data.</text>
</comment>
<gene>
    <name evidence="4" type="ORF">RJT34_12876</name>
</gene>
<keyword evidence="1" id="KW-0234">DNA repair</keyword>
<dbReference type="GO" id="GO:0000723">
    <property type="term" value="P:telomere maintenance"/>
    <property type="evidence" value="ECO:0007669"/>
    <property type="project" value="InterPro"/>
</dbReference>
<dbReference type="SUPFAM" id="SSF52540">
    <property type="entry name" value="P-loop containing nucleoside triphosphate hydrolases"/>
    <property type="match status" value="1"/>
</dbReference>
<dbReference type="InterPro" id="IPR010285">
    <property type="entry name" value="DNA_helicase_pif1-like_DEAD"/>
</dbReference>
<comment type="similarity">
    <text evidence="1">Belongs to the helicase family.</text>
</comment>
<keyword evidence="1" id="KW-0233">DNA recombination</keyword>
<proteinExistence type="inferred from homology"/>
<keyword evidence="1" id="KW-0347">Helicase</keyword>
<evidence type="ECO:0000259" key="2">
    <source>
        <dbReference type="Pfam" id="PF05970"/>
    </source>
</evidence>
<keyword evidence="1" id="KW-0547">Nucleotide-binding</keyword>
<organism evidence="4 5">
    <name type="scientific">Clitoria ternatea</name>
    <name type="common">Butterfly pea</name>
    <dbReference type="NCBI Taxonomy" id="43366"/>
    <lineage>
        <taxon>Eukaryota</taxon>
        <taxon>Viridiplantae</taxon>
        <taxon>Streptophyta</taxon>
        <taxon>Embryophyta</taxon>
        <taxon>Tracheophyta</taxon>
        <taxon>Spermatophyta</taxon>
        <taxon>Magnoliopsida</taxon>
        <taxon>eudicotyledons</taxon>
        <taxon>Gunneridae</taxon>
        <taxon>Pentapetalae</taxon>
        <taxon>rosids</taxon>
        <taxon>fabids</taxon>
        <taxon>Fabales</taxon>
        <taxon>Fabaceae</taxon>
        <taxon>Papilionoideae</taxon>
        <taxon>50 kb inversion clade</taxon>
        <taxon>NPAAA clade</taxon>
        <taxon>indigoferoid/millettioid clade</taxon>
        <taxon>Phaseoleae</taxon>
        <taxon>Clitoria</taxon>
    </lineage>
</organism>
<dbReference type="EC" id="5.6.2.3" evidence="1"/>
<comment type="catalytic activity">
    <reaction evidence="1">
        <text>ATP + H2O = ADP + phosphate + H(+)</text>
        <dbReference type="Rhea" id="RHEA:13065"/>
        <dbReference type="ChEBI" id="CHEBI:15377"/>
        <dbReference type="ChEBI" id="CHEBI:15378"/>
        <dbReference type="ChEBI" id="CHEBI:30616"/>
        <dbReference type="ChEBI" id="CHEBI:43474"/>
        <dbReference type="ChEBI" id="CHEBI:456216"/>
        <dbReference type="EC" id="5.6.2.3"/>
    </reaction>
</comment>
<keyword evidence="5" id="KW-1185">Reference proteome</keyword>
<dbReference type="PANTHER" id="PTHR10492:SF78">
    <property type="entry name" value="ATP-DEPENDENT DNA HELICASE"/>
    <property type="match status" value="1"/>
</dbReference>
<dbReference type="Proteomes" id="UP001359559">
    <property type="component" value="Unassembled WGS sequence"/>
</dbReference>
<accession>A0AAN9PLB9</accession>
<dbReference type="InterPro" id="IPR027417">
    <property type="entry name" value="P-loop_NTPase"/>
</dbReference>
<reference evidence="4 5" key="1">
    <citation type="submission" date="2024-01" db="EMBL/GenBank/DDBJ databases">
        <title>The genomes of 5 underutilized Papilionoideae crops provide insights into root nodulation and disease resistance.</title>
        <authorList>
            <person name="Yuan L."/>
        </authorList>
    </citation>
    <scope>NUCLEOTIDE SEQUENCE [LARGE SCALE GENOMIC DNA]</scope>
    <source>
        <strain evidence="4">LY-2023</strain>
        <tissue evidence="4">Leaf</tissue>
    </source>
</reference>